<dbReference type="STRING" id="392015.SAMN05421543_11421"/>
<evidence type="ECO:0000313" key="3">
    <source>
        <dbReference type="EMBL" id="SFU93302.1"/>
    </source>
</evidence>
<dbReference type="Pfam" id="PF01370">
    <property type="entry name" value="Epimerase"/>
    <property type="match status" value="1"/>
</dbReference>
<feature type="domain" description="NAD-dependent epimerase/dehydratase" evidence="2">
    <location>
        <begin position="4"/>
        <end position="243"/>
    </location>
</feature>
<organism evidence="3 4">
    <name type="scientific">Alicyclobacillus macrosporangiidus</name>
    <dbReference type="NCBI Taxonomy" id="392015"/>
    <lineage>
        <taxon>Bacteria</taxon>
        <taxon>Bacillati</taxon>
        <taxon>Bacillota</taxon>
        <taxon>Bacilli</taxon>
        <taxon>Bacillales</taxon>
        <taxon>Alicyclobacillaceae</taxon>
        <taxon>Alicyclobacillus</taxon>
    </lineage>
</organism>
<dbReference type="OrthoDB" id="181047at2"/>
<reference evidence="4" key="1">
    <citation type="submission" date="2016-10" db="EMBL/GenBank/DDBJ databases">
        <authorList>
            <person name="Varghese N."/>
        </authorList>
    </citation>
    <scope>NUCLEOTIDE SEQUENCE [LARGE SCALE GENOMIC DNA]</scope>
    <source>
        <strain evidence="4">DSM 17980</strain>
    </source>
</reference>
<dbReference type="InterPro" id="IPR001509">
    <property type="entry name" value="Epimerase_deHydtase"/>
</dbReference>
<dbReference type="EMBL" id="FPBV01000014">
    <property type="protein sequence ID" value="SFU93302.1"/>
    <property type="molecule type" value="Genomic_DNA"/>
</dbReference>
<dbReference type="Proteomes" id="UP000183508">
    <property type="component" value="Unassembled WGS sequence"/>
</dbReference>
<evidence type="ECO:0000256" key="1">
    <source>
        <dbReference type="ARBA" id="ARBA00007637"/>
    </source>
</evidence>
<dbReference type="PANTHER" id="PTHR43000">
    <property type="entry name" value="DTDP-D-GLUCOSE 4,6-DEHYDRATASE-RELATED"/>
    <property type="match status" value="1"/>
</dbReference>
<comment type="similarity">
    <text evidence="1">Belongs to the NAD(P)-dependent epimerase/dehydratase family.</text>
</comment>
<keyword evidence="4" id="KW-1185">Reference proteome</keyword>
<evidence type="ECO:0000259" key="2">
    <source>
        <dbReference type="Pfam" id="PF01370"/>
    </source>
</evidence>
<protein>
    <submittedName>
        <fullName evidence="3">UDP-glucose 4-epimerase</fullName>
    </submittedName>
</protein>
<dbReference type="Gene3D" id="3.40.50.720">
    <property type="entry name" value="NAD(P)-binding Rossmann-like Domain"/>
    <property type="match status" value="1"/>
</dbReference>
<dbReference type="AlphaFoldDB" id="A0A1I7K7F3"/>
<sequence length="327" mass="36099">MKLLVTGGAGFIGSHVAEHLLRSGHTVTVLDNLSTGSRRNVEDLQAYDRFSFVGGTVLDAKQVNSLVKEHDAVFHLAAVVGTKNCIENPIDLIHSNIMGTDHVVTACFEHGKKLVLASTSEVYGRSEQVPFREDSPRVFGPIHSDRWCYATTKTLDEYLSLAYAKRGLAVTILRYFNIYGPRANQSRYANVIPSFIRRALNHEPLPIHGTGEQTRSFTYVSDCVAATVAALAPSADGAVINVGAEEEISIKALARTIIRLSESQSTLVHVSYEHVFGRGHEDVSRRVPDASRARQLLHFNPTVTLEDGLRKTIEWYRTAEGYGHDID</sequence>
<accession>A0A1I7K7F3</accession>
<name>A0A1I7K7F3_9BACL</name>
<gene>
    <name evidence="3" type="ORF">SAMN05421543_11421</name>
</gene>
<dbReference type="RefSeq" id="WP_074953606.1">
    <property type="nucleotide sequence ID" value="NZ_FPBV01000014.1"/>
</dbReference>
<dbReference type="InterPro" id="IPR036291">
    <property type="entry name" value="NAD(P)-bd_dom_sf"/>
</dbReference>
<evidence type="ECO:0000313" key="4">
    <source>
        <dbReference type="Proteomes" id="UP000183508"/>
    </source>
</evidence>
<proteinExistence type="inferred from homology"/>
<dbReference type="SUPFAM" id="SSF51735">
    <property type="entry name" value="NAD(P)-binding Rossmann-fold domains"/>
    <property type="match status" value="1"/>
</dbReference>